<feature type="transmembrane region" description="Helical" evidence="8">
    <location>
        <begin position="1152"/>
        <end position="1174"/>
    </location>
</feature>
<feature type="transmembrane region" description="Helical" evidence="8">
    <location>
        <begin position="1007"/>
        <end position="1026"/>
    </location>
</feature>
<feature type="transmembrane region" description="Helical" evidence="8">
    <location>
        <begin position="1118"/>
        <end position="1137"/>
    </location>
</feature>
<keyword evidence="2 8" id="KW-0812">Transmembrane</keyword>
<keyword evidence="4" id="KW-0460">Magnesium</keyword>
<comment type="subcellular location">
    <subcellularLocation>
        <location evidence="1">Membrane</location>
        <topology evidence="1">Multi-pass membrane protein</topology>
    </subcellularLocation>
</comment>
<dbReference type="InterPro" id="IPR032631">
    <property type="entry name" value="P-type_ATPase_N"/>
</dbReference>
<dbReference type="GO" id="GO:0006897">
    <property type="term" value="P:endocytosis"/>
    <property type="evidence" value="ECO:0000318"/>
    <property type="project" value="GO_Central"/>
</dbReference>
<evidence type="ECO:0000259" key="9">
    <source>
        <dbReference type="Pfam" id="PF16209"/>
    </source>
</evidence>
<dbReference type="FunFam" id="3.40.1110.10:FF:000067">
    <property type="entry name" value="Phospholipid-transporting ATPase"/>
    <property type="match status" value="1"/>
</dbReference>
<dbReference type="Gene3D" id="3.40.1110.10">
    <property type="entry name" value="Calcium-transporting ATPase, cytoplasmic domain N"/>
    <property type="match status" value="1"/>
</dbReference>
<protein>
    <submittedName>
        <fullName evidence="11">Uncharacterized protein</fullName>
    </submittedName>
</protein>
<feature type="region of interest" description="Disordered" evidence="7">
    <location>
        <begin position="275"/>
        <end position="310"/>
    </location>
</feature>
<dbReference type="GO" id="GO:0045332">
    <property type="term" value="P:phospholipid translocation"/>
    <property type="evidence" value="ECO:0000318"/>
    <property type="project" value="GO_Central"/>
</dbReference>
<dbReference type="InterPro" id="IPR023299">
    <property type="entry name" value="ATPase_P-typ_cyto_dom_N"/>
</dbReference>
<dbReference type="GO" id="GO:0005768">
    <property type="term" value="C:endosome"/>
    <property type="evidence" value="ECO:0000318"/>
    <property type="project" value="GO_Central"/>
</dbReference>
<evidence type="ECO:0000256" key="4">
    <source>
        <dbReference type="ARBA" id="ARBA00022842"/>
    </source>
</evidence>
<dbReference type="GeneID" id="5968834"/>
<dbReference type="InterPro" id="IPR036412">
    <property type="entry name" value="HAD-like_sf"/>
</dbReference>
<evidence type="ECO:0000256" key="6">
    <source>
        <dbReference type="ARBA" id="ARBA00023136"/>
    </source>
</evidence>
<evidence type="ECO:0000256" key="7">
    <source>
        <dbReference type="SAM" id="MobiDB-lite"/>
    </source>
</evidence>
<accession>Q0V3R7</accession>
<dbReference type="InterPro" id="IPR001757">
    <property type="entry name" value="P_typ_ATPase"/>
</dbReference>
<feature type="compositionally biased region" description="Basic and acidic residues" evidence="7">
    <location>
        <begin position="43"/>
        <end position="55"/>
    </location>
</feature>
<dbReference type="AlphaFoldDB" id="Q0V3R7"/>
<dbReference type="InterPro" id="IPR023214">
    <property type="entry name" value="HAD_sf"/>
</dbReference>
<dbReference type="Pfam" id="PF16212">
    <property type="entry name" value="PhoLip_ATPase_C"/>
    <property type="match status" value="1"/>
</dbReference>
<dbReference type="KEGG" id="pno:SNOG_01347"/>
<dbReference type="GO" id="GO:0016887">
    <property type="term" value="F:ATP hydrolysis activity"/>
    <property type="evidence" value="ECO:0007669"/>
    <property type="project" value="InterPro"/>
</dbReference>
<dbReference type="InterPro" id="IPR032630">
    <property type="entry name" value="P_typ_ATPase_c"/>
</dbReference>
<evidence type="ECO:0000256" key="3">
    <source>
        <dbReference type="ARBA" id="ARBA00022723"/>
    </source>
</evidence>
<dbReference type="FunCoup" id="Q0V3R7">
    <property type="interactions" value="345"/>
</dbReference>
<dbReference type="GO" id="GO:0005886">
    <property type="term" value="C:plasma membrane"/>
    <property type="evidence" value="ECO:0000318"/>
    <property type="project" value="GO_Central"/>
</dbReference>
<evidence type="ECO:0000256" key="1">
    <source>
        <dbReference type="ARBA" id="ARBA00004141"/>
    </source>
</evidence>
<feature type="domain" description="P-type ATPase C-terminal" evidence="10">
    <location>
        <begin position="944"/>
        <end position="1179"/>
    </location>
</feature>
<dbReference type="VEuPathDB" id="FungiDB:JI435_013470"/>
<dbReference type="InterPro" id="IPR008250">
    <property type="entry name" value="ATPase_P-typ_transduc_dom_A_sf"/>
</dbReference>
<dbReference type="RefSeq" id="XP_001791989.1">
    <property type="nucleotide sequence ID" value="XM_001791937.1"/>
</dbReference>
<dbReference type="PANTHER" id="PTHR24092:SF5">
    <property type="entry name" value="PHOSPHOLIPID-TRANSPORTING ATPASE"/>
    <property type="match status" value="1"/>
</dbReference>
<sequence length="1188" mass="131565">MTTPHQYHQPNAPDEDSDLELDLEELDPLAAHARSTASPPRRQSKEQKRPYHELGARIPLRNLRVGRLRANRRKEEPEEEDLRGLLDDDEARNRNSAGSSGMSGDDDAPLLSSNTKRSRHERKPSALSRIGSNIRLPSFLTPRADNGGIQLGDDAGGSDADEEHDPTTQRTISVGQLQASRFPANAVSNAKYTPWSFLPRTLYNEFSFFINMYFLLVAMSQLIPALRLGYLSTYVVPLGFVITITLGKEALDDIARRRRDAEANSEAYTVLKFEENSPGNGVAPGKTSQRKKKLRKQKAGNGRLTDIEDEEQRIPTKGLATCSYHEVMKPSRALKVGDVVKLGKDQRVPADMVLLKSYSTDASASASDQDDAHSSPTLIGDDVEATAKVDSATATGPSGEAFIRTDQLDGETDWKLRLTSPLTQNLPVGKVNEFYGTVELEPKRQRHYDAPDEDTEPSAQKKPSAPLNIDNTIWANTVVASTCSLLAVVVYTGPQTRQALSTSPSRSKTGLLELEINSLTKWLCIFTLTLSFVLVALARFQVIDGRQWYVSMMRFLILFSTIVPVGLRVNLDMGKSVYAWFIEHDQSIKGTVVRTSTIPEDLGRIEYLLSDKTGTLTQNEMVMKKIHVGTVSYANEAMDEVSSYVRQCFTPAAGDTPVLVTPSSAYTAPLTSATRTRREIGSRVRDVVLALALCHNVTPTTEEENGEIVTTYQASSPDEVAIVRWTEAVGLKLLSRDRESMTLQSCDSGDTIVKVRILNVFPFTSEGKRMGIVVKFYQGSPDSPSDEDGEVWFYQKGADTVMTSIVAANDWLDEETANMAREGLRTLVVGRKKLSAQIYRDFSNKYAQASLALNNRDAVVTNVIKEYLESDLELLGVTGVEDNSLLLLPAVARPPKKPDVARLIREYTKKRVCCIGDGGNDVSMIQAADVGVGIVGKEGRQASLAADFSIEQFCYLTKLLVWHGRNSYKRSAKLSQFVIHRGLIISICQTVYSIASSFEPNALYKDWLLVGYSTIYTMMPVFSLVLDRDVDESVANLYPELYAELKTGRSLSYKSFFIWVAVSIYQGSMIQGLCHILVGVGSSTTEDLTFRKMVSVSFTVLVMNELIMVAMEVTTWHWIMIASIVGTAGIYFGSIPFLERYFDLAYVGSTAFWWRFAVVAAISLVPPYAVKILGRTLKPPSYRKVQGV</sequence>
<evidence type="ECO:0000259" key="10">
    <source>
        <dbReference type="Pfam" id="PF16212"/>
    </source>
</evidence>
<feature type="region of interest" description="Disordered" evidence="7">
    <location>
        <begin position="442"/>
        <end position="466"/>
    </location>
</feature>
<dbReference type="SUPFAM" id="SSF56784">
    <property type="entry name" value="HAD-like"/>
    <property type="match status" value="1"/>
</dbReference>
<dbReference type="GO" id="GO:0140326">
    <property type="term" value="F:ATPase-coupled intramembrane lipid transporter activity"/>
    <property type="evidence" value="ECO:0000318"/>
    <property type="project" value="GO_Central"/>
</dbReference>
<dbReference type="Proteomes" id="UP000001055">
    <property type="component" value="Unassembled WGS sequence"/>
</dbReference>
<dbReference type="InterPro" id="IPR023298">
    <property type="entry name" value="ATPase_P-typ_TM_dom_sf"/>
</dbReference>
<name>Q0V3R7_PHANO</name>
<dbReference type="NCBIfam" id="TIGR01494">
    <property type="entry name" value="ATPase_P-type"/>
    <property type="match status" value="2"/>
</dbReference>
<dbReference type="GO" id="GO:0046872">
    <property type="term" value="F:metal ion binding"/>
    <property type="evidence" value="ECO:0007669"/>
    <property type="project" value="UniProtKB-KW"/>
</dbReference>
<feature type="transmembrane region" description="Helical" evidence="8">
    <location>
        <begin position="1090"/>
        <end position="1111"/>
    </location>
</feature>
<keyword evidence="3" id="KW-0479">Metal-binding</keyword>
<feature type="region of interest" description="Disordered" evidence="7">
    <location>
        <begin position="361"/>
        <end position="382"/>
    </location>
</feature>
<dbReference type="Gene3D" id="2.70.150.10">
    <property type="entry name" value="Calcium-transporting ATPase, cytoplasmic transduction domain A"/>
    <property type="match status" value="1"/>
</dbReference>
<feature type="compositionally biased region" description="Basic residues" evidence="7">
    <location>
        <begin position="288"/>
        <end position="298"/>
    </location>
</feature>
<feature type="region of interest" description="Disordered" evidence="7">
    <location>
        <begin position="1"/>
        <end position="169"/>
    </location>
</feature>
<dbReference type="GO" id="GO:0005524">
    <property type="term" value="F:ATP binding"/>
    <property type="evidence" value="ECO:0007669"/>
    <property type="project" value="InterPro"/>
</dbReference>
<reference evidence="12" key="1">
    <citation type="journal article" date="2007" name="Plant Cell">
        <title>Dothideomycete-plant interactions illuminated by genome sequencing and EST analysis of the wheat pathogen Stagonospora nodorum.</title>
        <authorList>
            <person name="Hane J.K."/>
            <person name="Lowe R.G."/>
            <person name="Solomon P.S."/>
            <person name="Tan K.C."/>
            <person name="Schoch C.L."/>
            <person name="Spatafora J.W."/>
            <person name="Crous P.W."/>
            <person name="Kodira C."/>
            <person name="Birren B.W."/>
            <person name="Galagan J.E."/>
            <person name="Torriani S.F."/>
            <person name="McDonald B.A."/>
            <person name="Oliver R.P."/>
        </authorList>
    </citation>
    <scope>NUCLEOTIDE SEQUENCE [LARGE SCALE GENOMIC DNA]</scope>
    <source>
        <strain evidence="12">SN15 / ATCC MYA-4574 / FGSC 10173</strain>
    </source>
</reference>
<dbReference type="Pfam" id="PF13246">
    <property type="entry name" value="Cation_ATPase"/>
    <property type="match status" value="1"/>
</dbReference>
<dbReference type="EMBL" id="CH445326">
    <property type="protein sequence ID" value="EAT90996.2"/>
    <property type="molecule type" value="Genomic_DNA"/>
</dbReference>
<dbReference type="SUPFAM" id="SSF81653">
    <property type="entry name" value="Calcium ATPase, transduction domain A"/>
    <property type="match status" value="1"/>
</dbReference>
<dbReference type="InterPro" id="IPR018303">
    <property type="entry name" value="ATPase_P-typ_P_site"/>
</dbReference>
<dbReference type="Pfam" id="PF16209">
    <property type="entry name" value="PhoLip_ATPase_N"/>
    <property type="match status" value="1"/>
</dbReference>
<evidence type="ECO:0000256" key="5">
    <source>
        <dbReference type="ARBA" id="ARBA00022989"/>
    </source>
</evidence>
<dbReference type="HOGENOM" id="CLU_000846_6_0_1"/>
<dbReference type="eggNOG" id="KOG0210">
    <property type="taxonomic scope" value="Eukaryota"/>
</dbReference>
<dbReference type="SUPFAM" id="SSF81665">
    <property type="entry name" value="Calcium ATPase, transmembrane domain M"/>
    <property type="match status" value="1"/>
</dbReference>
<dbReference type="PROSITE" id="PS00154">
    <property type="entry name" value="ATPASE_E1_E2"/>
    <property type="match status" value="1"/>
</dbReference>
<feature type="transmembrane region" description="Helical" evidence="8">
    <location>
        <begin position="1056"/>
        <end position="1078"/>
    </location>
</feature>
<evidence type="ECO:0000313" key="11">
    <source>
        <dbReference type="EMBL" id="EAT90996.2"/>
    </source>
</evidence>
<evidence type="ECO:0000256" key="8">
    <source>
        <dbReference type="SAM" id="Phobius"/>
    </source>
</evidence>
<evidence type="ECO:0000313" key="12">
    <source>
        <dbReference type="Proteomes" id="UP000001055"/>
    </source>
</evidence>
<dbReference type="PRINTS" id="PR00119">
    <property type="entry name" value="CATATPASE"/>
</dbReference>
<gene>
    <name evidence="11" type="ORF">SNOG_01347</name>
</gene>
<feature type="domain" description="P-type ATPase N-terminal" evidence="9">
    <location>
        <begin position="179"/>
        <end position="228"/>
    </location>
</feature>
<dbReference type="Gene3D" id="3.40.50.1000">
    <property type="entry name" value="HAD superfamily/HAD-like"/>
    <property type="match status" value="1"/>
</dbReference>
<dbReference type="GO" id="GO:0006890">
    <property type="term" value="P:retrograde vesicle-mediated transport, Golgi to endoplasmic reticulum"/>
    <property type="evidence" value="ECO:0000318"/>
    <property type="project" value="GO_Central"/>
</dbReference>
<keyword evidence="6 8" id="KW-0472">Membrane</keyword>
<organism evidence="11 12">
    <name type="scientific">Phaeosphaeria nodorum (strain SN15 / ATCC MYA-4574 / FGSC 10173)</name>
    <name type="common">Glume blotch fungus</name>
    <name type="synonym">Parastagonospora nodorum</name>
    <dbReference type="NCBI Taxonomy" id="321614"/>
    <lineage>
        <taxon>Eukaryota</taxon>
        <taxon>Fungi</taxon>
        <taxon>Dikarya</taxon>
        <taxon>Ascomycota</taxon>
        <taxon>Pezizomycotina</taxon>
        <taxon>Dothideomycetes</taxon>
        <taxon>Pleosporomycetidae</taxon>
        <taxon>Pleosporales</taxon>
        <taxon>Pleosporineae</taxon>
        <taxon>Phaeosphaeriaceae</taxon>
        <taxon>Parastagonospora</taxon>
    </lineage>
</organism>
<feature type="compositionally biased region" description="Acidic residues" evidence="7">
    <location>
        <begin position="13"/>
        <end position="27"/>
    </location>
</feature>
<dbReference type="InParanoid" id="Q0V3R7"/>
<dbReference type="SUPFAM" id="SSF81660">
    <property type="entry name" value="Metal cation-transporting ATPase, ATP-binding domain N"/>
    <property type="match status" value="1"/>
</dbReference>
<dbReference type="GO" id="GO:0005802">
    <property type="term" value="C:trans-Golgi network"/>
    <property type="evidence" value="ECO:0000318"/>
    <property type="project" value="GO_Central"/>
</dbReference>
<keyword evidence="5 8" id="KW-1133">Transmembrane helix</keyword>
<dbReference type="PANTHER" id="PTHR24092">
    <property type="entry name" value="PROBABLE PHOSPHOLIPID-TRANSPORTING ATPASE"/>
    <property type="match status" value="1"/>
</dbReference>
<evidence type="ECO:0000256" key="2">
    <source>
        <dbReference type="ARBA" id="ARBA00022692"/>
    </source>
</evidence>
<proteinExistence type="predicted"/>
<dbReference type="STRING" id="321614.Q0V3R7"/>